<evidence type="ECO:0000313" key="2">
    <source>
        <dbReference type="Proteomes" id="UP001165289"/>
    </source>
</evidence>
<accession>A0AAV7KHK7</accession>
<dbReference type="AlphaFoldDB" id="A0AAV7KHK7"/>
<proteinExistence type="predicted"/>
<organism evidence="1 2">
    <name type="scientific">Oopsacas minuta</name>
    <dbReference type="NCBI Taxonomy" id="111878"/>
    <lineage>
        <taxon>Eukaryota</taxon>
        <taxon>Metazoa</taxon>
        <taxon>Porifera</taxon>
        <taxon>Hexactinellida</taxon>
        <taxon>Hexasterophora</taxon>
        <taxon>Lyssacinosida</taxon>
        <taxon>Leucopsacidae</taxon>
        <taxon>Oopsacas</taxon>
    </lineage>
</organism>
<keyword evidence="2" id="KW-1185">Reference proteome</keyword>
<reference evidence="1 2" key="1">
    <citation type="journal article" date="2023" name="BMC Biol.">
        <title>The compact genome of the sponge Oopsacas minuta (Hexactinellida) is lacking key metazoan core genes.</title>
        <authorList>
            <person name="Santini S."/>
            <person name="Schenkelaars Q."/>
            <person name="Jourda C."/>
            <person name="Duchesne M."/>
            <person name="Belahbib H."/>
            <person name="Rocher C."/>
            <person name="Selva M."/>
            <person name="Riesgo A."/>
            <person name="Vervoort M."/>
            <person name="Leys S.P."/>
            <person name="Kodjabachian L."/>
            <person name="Le Bivic A."/>
            <person name="Borchiellini C."/>
            <person name="Claverie J.M."/>
            <person name="Renard E."/>
        </authorList>
    </citation>
    <scope>NUCLEOTIDE SEQUENCE [LARGE SCALE GENOMIC DNA]</scope>
    <source>
        <strain evidence="1">SPO-2</strain>
    </source>
</reference>
<sequence>MATVHKTQLSLKRKVEIAQDLSKGMTQLDAVKKYKASKGTVSRIGKEKERWVAINFETLDSAPRKGTERKRIVKVKTIDLDDKLVEYIVRARDLNAIVTGPIIQNIATMISKKLPNLDGLVPLMAG</sequence>
<protein>
    <submittedName>
        <fullName evidence="1">Tigger transposable element-derived protein 4</fullName>
    </submittedName>
</protein>
<comment type="caution">
    <text evidence="1">The sequence shown here is derived from an EMBL/GenBank/DDBJ whole genome shotgun (WGS) entry which is preliminary data.</text>
</comment>
<gene>
    <name evidence="1" type="ORF">LOD99_14537</name>
</gene>
<dbReference type="Proteomes" id="UP001165289">
    <property type="component" value="Unassembled WGS sequence"/>
</dbReference>
<dbReference type="EMBL" id="JAKMXF010000055">
    <property type="protein sequence ID" value="KAI6659614.1"/>
    <property type="molecule type" value="Genomic_DNA"/>
</dbReference>
<dbReference type="Gene3D" id="1.10.10.60">
    <property type="entry name" value="Homeodomain-like"/>
    <property type="match status" value="1"/>
</dbReference>
<name>A0AAV7KHK7_9METZ</name>
<evidence type="ECO:0000313" key="1">
    <source>
        <dbReference type="EMBL" id="KAI6659614.1"/>
    </source>
</evidence>